<dbReference type="Gene3D" id="3.40.50.300">
    <property type="entry name" value="P-loop containing nucleotide triphosphate hydrolases"/>
    <property type="match status" value="1"/>
</dbReference>
<dbReference type="InterPro" id="IPR036388">
    <property type="entry name" value="WH-like_DNA-bd_sf"/>
</dbReference>
<accession>A0AAW1YJP0</accession>
<dbReference type="InterPro" id="IPR027417">
    <property type="entry name" value="P-loop_NTPase"/>
</dbReference>
<proteinExistence type="predicted"/>
<dbReference type="PANTHER" id="PTHR36766">
    <property type="entry name" value="PLANT BROAD-SPECTRUM MILDEW RESISTANCE PROTEIN RPW8"/>
    <property type="match status" value="1"/>
</dbReference>
<dbReference type="Gene3D" id="1.10.10.10">
    <property type="entry name" value="Winged helix-like DNA-binding domain superfamily/Winged helix DNA-binding domain"/>
    <property type="match status" value="1"/>
</dbReference>
<dbReference type="Proteomes" id="UP001457282">
    <property type="component" value="Unassembled WGS sequence"/>
</dbReference>
<dbReference type="SUPFAM" id="SSF52047">
    <property type="entry name" value="RNI-like"/>
    <property type="match status" value="1"/>
</dbReference>
<dbReference type="PRINTS" id="PR00364">
    <property type="entry name" value="DISEASERSIST"/>
</dbReference>
<evidence type="ECO:0000256" key="1">
    <source>
        <dbReference type="ARBA" id="ARBA00022737"/>
    </source>
</evidence>
<comment type="caution">
    <text evidence="4">The sequence shown here is derived from an EMBL/GenBank/DDBJ whole genome shotgun (WGS) entry which is preliminary data.</text>
</comment>
<dbReference type="InterPro" id="IPR042197">
    <property type="entry name" value="Apaf_helical"/>
</dbReference>
<dbReference type="InterPro" id="IPR055414">
    <property type="entry name" value="LRR_R13L4/SHOC2-like"/>
</dbReference>
<dbReference type="Gene3D" id="1.10.8.430">
    <property type="entry name" value="Helical domain of apoptotic protease-activating factors"/>
    <property type="match status" value="1"/>
</dbReference>
<organism evidence="4 5">
    <name type="scientific">Rubus argutus</name>
    <name type="common">Southern blackberry</name>
    <dbReference type="NCBI Taxonomy" id="59490"/>
    <lineage>
        <taxon>Eukaryota</taxon>
        <taxon>Viridiplantae</taxon>
        <taxon>Streptophyta</taxon>
        <taxon>Embryophyta</taxon>
        <taxon>Tracheophyta</taxon>
        <taxon>Spermatophyta</taxon>
        <taxon>Magnoliopsida</taxon>
        <taxon>eudicotyledons</taxon>
        <taxon>Gunneridae</taxon>
        <taxon>Pentapetalae</taxon>
        <taxon>rosids</taxon>
        <taxon>fabids</taxon>
        <taxon>Rosales</taxon>
        <taxon>Rosaceae</taxon>
        <taxon>Rosoideae</taxon>
        <taxon>Rosoideae incertae sedis</taxon>
        <taxon>Rubus</taxon>
    </lineage>
</organism>
<dbReference type="InterPro" id="IPR032675">
    <property type="entry name" value="LRR_dom_sf"/>
</dbReference>
<name>A0AAW1YJP0_RUBAR</name>
<dbReference type="SUPFAM" id="SSF52540">
    <property type="entry name" value="P-loop containing nucleoside triphosphate hydrolases"/>
    <property type="match status" value="1"/>
</dbReference>
<dbReference type="EMBL" id="JBEDUW010000001">
    <property type="protein sequence ID" value="KAK9948819.1"/>
    <property type="molecule type" value="Genomic_DNA"/>
</dbReference>
<evidence type="ECO:0000259" key="3">
    <source>
        <dbReference type="Pfam" id="PF23598"/>
    </source>
</evidence>
<keyword evidence="1" id="KW-0677">Repeat</keyword>
<protein>
    <recommendedName>
        <fullName evidence="3">Disease resistance R13L4/SHOC-2-like LRR domain-containing protein</fullName>
    </recommendedName>
</protein>
<gene>
    <name evidence="4" type="ORF">M0R45_004381</name>
</gene>
<feature type="domain" description="Disease resistance R13L4/SHOC-2-like LRR" evidence="3">
    <location>
        <begin position="478"/>
        <end position="604"/>
    </location>
</feature>
<dbReference type="GO" id="GO:0043531">
    <property type="term" value="F:ADP binding"/>
    <property type="evidence" value="ECO:0007669"/>
    <property type="project" value="InterPro"/>
</dbReference>
<evidence type="ECO:0000256" key="2">
    <source>
        <dbReference type="ARBA" id="ARBA00022821"/>
    </source>
</evidence>
<keyword evidence="5" id="KW-1185">Reference proteome</keyword>
<dbReference type="AlphaFoldDB" id="A0AAW1YJP0"/>
<dbReference type="GO" id="GO:0006952">
    <property type="term" value="P:defense response"/>
    <property type="evidence" value="ECO:0007669"/>
    <property type="project" value="UniProtKB-KW"/>
</dbReference>
<dbReference type="Pfam" id="PF23598">
    <property type="entry name" value="LRR_14"/>
    <property type="match status" value="1"/>
</dbReference>
<dbReference type="Gene3D" id="3.80.10.10">
    <property type="entry name" value="Ribonuclease Inhibitor"/>
    <property type="match status" value="1"/>
</dbReference>
<evidence type="ECO:0000313" key="5">
    <source>
        <dbReference type="Proteomes" id="UP001457282"/>
    </source>
</evidence>
<dbReference type="PANTHER" id="PTHR36766:SF3">
    <property type="entry name" value="RPW8 DOMAIN-CONTAINING PROTEIN"/>
    <property type="match status" value="1"/>
</dbReference>
<sequence length="641" mass="73009">MADLVAEPPVQETMDEIKETNSNNLLVTALFCCVWIDKFNKNIFLTVSTKSNYIVVQELCQKLGSLEPAFQNEDIAFNWLQESLKETGQNPLLLILDDVSPESESESLLDKFDDLSKRSNCSILVTSRSSFPRFGSPYALDALNDKDAMALFRYSAIREDKSYYIREDLQKKIVKHCKGCPLAIKVVGKSLRGKFAESWHKKESEWSKGASIFDTETEVLLCLKSSLDALDEKDQNALDEKDQHNKDCFLDLGAFPEDQRIPAVALIDMWAELYGLDEDFLSIHYLQELSSRSLANLVVTRKEKMLADGYYSEHFVSQHDMLRDLAVFEAKLDPNKTRLIIDKCGGKVQKHQSIQPRILSISSADGELSKNLHKIQLSEVEVLVLNFQTKNYALPEFVAEMKNLKVLIVTNHDSLPAELSNFLLLDSLPKLKRIRLERISIHSITKTPIQLKSLKKISLFMCSIGQAFSNSSFKISNAFQNLEELNIDYCSDLLELPVDLCDLIELKKLNITHCHKLSSLPSEIGKLINLEVLRLKSCTYLETFPASITNLEKLNSLDISDCFSIKELPDNIGEISTLEKINMRQCSRLNDLPASVSDLKKLTEVICDEDTKEFWEIFGLDIDIRVLKEEFDLNWLKMFQS</sequence>
<evidence type="ECO:0000313" key="4">
    <source>
        <dbReference type="EMBL" id="KAK9948819.1"/>
    </source>
</evidence>
<reference evidence="4 5" key="1">
    <citation type="journal article" date="2023" name="G3 (Bethesda)">
        <title>A chromosome-length genome assembly and annotation of blackberry (Rubus argutus, cv. 'Hillquist').</title>
        <authorList>
            <person name="Bruna T."/>
            <person name="Aryal R."/>
            <person name="Dudchenko O."/>
            <person name="Sargent D.J."/>
            <person name="Mead D."/>
            <person name="Buti M."/>
            <person name="Cavallini A."/>
            <person name="Hytonen T."/>
            <person name="Andres J."/>
            <person name="Pham M."/>
            <person name="Weisz D."/>
            <person name="Mascagni F."/>
            <person name="Usai G."/>
            <person name="Natali L."/>
            <person name="Bassil N."/>
            <person name="Fernandez G.E."/>
            <person name="Lomsadze A."/>
            <person name="Armour M."/>
            <person name="Olukolu B."/>
            <person name="Poorten T."/>
            <person name="Britton C."/>
            <person name="Davik J."/>
            <person name="Ashrafi H."/>
            <person name="Aiden E.L."/>
            <person name="Borodovsky M."/>
            <person name="Worthington M."/>
        </authorList>
    </citation>
    <scope>NUCLEOTIDE SEQUENCE [LARGE SCALE GENOMIC DNA]</scope>
    <source>
        <strain evidence="4">PI 553951</strain>
    </source>
</reference>
<keyword evidence="2" id="KW-0611">Plant defense</keyword>